<name>A0A9K3DJY6_HELAN</name>
<dbReference type="EMBL" id="MNCJ02000332">
    <property type="protein sequence ID" value="KAF5755558.1"/>
    <property type="molecule type" value="Genomic_DNA"/>
</dbReference>
<evidence type="ECO:0000313" key="3">
    <source>
        <dbReference type="Proteomes" id="UP000215914"/>
    </source>
</evidence>
<dbReference type="Gramene" id="mRNA:HanXRQr2_Chr17g0804131">
    <property type="protein sequence ID" value="mRNA:HanXRQr2_Chr17g0804131"/>
    <property type="gene ID" value="HanXRQr2_Chr17g0804131"/>
</dbReference>
<proteinExistence type="predicted"/>
<keyword evidence="3" id="KW-1185">Reference proteome</keyword>
<dbReference type="AlphaFoldDB" id="A0A9K3DJY6"/>
<keyword evidence="1" id="KW-0812">Transmembrane</keyword>
<evidence type="ECO:0000313" key="2">
    <source>
        <dbReference type="EMBL" id="KAF5755558.1"/>
    </source>
</evidence>
<evidence type="ECO:0000256" key="1">
    <source>
        <dbReference type="SAM" id="Phobius"/>
    </source>
</evidence>
<organism evidence="2 3">
    <name type="scientific">Helianthus annuus</name>
    <name type="common">Common sunflower</name>
    <dbReference type="NCBI Taxonomy" id="4232"/>
    <lineage>
        <taxon>Eukaryota</taxon>
        <taxon>Viridiplantae</taxon>
        <taxon>Streptophyta</taxon>
        <taxon>Embryophyta</taxon>
        <taxon>Tracheophyta</taxon>
        <taxon>Spermatophyta</taxon>
        <taxon>Magnoliopsida</taxon>
        <taxon>eudicotyledons</taxon>
        <taxon>Gunneridae</taxon>
        <taxon>Pentapetalae</taxon>
        <taxon>asterids</taxon>
        <taxon>campanulids</taxon>
        <taxon>Asterales</taxon>
        <taxon>Asteraceae</taxon>
        <taxon>Asteroideae</taxon>
        <taxon>Heliantheae alliance</taxon>
        <taxon>Heliantheae</taxon>
        <taxon>Helianthus</taxon>
    </lineage>
</organism>
<feature type="transmembrane region" description="Helical" evidence="1">
    <location>
        <begin position="37"/>
        <end position="55"/>
    </location>
</feature>
<keyword evidence="1" id="KW-1133">Transmembrane helix</keyword>
<comment type="caution">
    <text evidence="2">The sequence shown here is derived from an EMBL/GenBank/DDBJ whole genome shotgun (WGS) entry which is preliminary data.</text>
</comment>
<protein>
    <submittedName>
        <fullName evidence="2">Uncharacterized protein</fullName>
    </submittedName>
</protein>
<accession>A0A9K3DJY6</accession>
<sequence>MDRTQQMLGMKVDLLLRLFKKRMVMVTSLASNPSLDLVIMLLVGFFLIQFFRYYCCKKVKIFFTIIVL</sequence>
<dbReference type="Proteomes" id="UP000215914">
    <property type="component" value="Unassembled WGS sequence"/>
</dbReference>
<gene>
    <name evidence="2" type="ORF">HanXRQr2_Chr17g0804131</name>
</gene>
<keyword evidence="1" id="KW-0472">Membrane</keyword>
<reference evidence="2" key="2">
    <citation type="submission" date="2020-06" db="EMBL/GenBank/DDBJ databases">
        <title>Helianthus annuus Genome sequencing and assembly Release 2.</title>
        <authorList>
            <person name="Gouzy J."/>
            <person name="Langlade N."/>
            <person name="Munos S."/>
        </authorList>
    </citation>
    <scope>NUCLEOTIDE SEQUENCE</scope>
    <source>
        <tissue evidence="2">Leaves</tissue>
    </source>
</reference>
<reference evidence="2" key="1">
    <citation type="journal article" date="2017" name="Nature">
        <title>The sunflower genome provides insights into oil metabolism, flowering and Asterid evolution.</title>
        <authorList>
            <person name="Badouin H."/>
            <person name="Gouzy J."/>
            <person name="Grassa C.J."/>
            <person name="Murat F."/>
            <person name="Staton S.E."/>
            <person name="Cottret L."/>
            <person name="Lelandais-Briere C."/>
            <person name="Owens G.L."/>
            <person name="Carrere S."/>
            <person name="Mayjonade B."/>
            <person name="Legrand L."/>
            <person name="Gill N."/>
            <person name="Kane N.C."/>
            <person name="Bowers J.E."/>
            <person name="Hubner S."/>
            <person name="Bellec A."/>
            <person name="Berard A."/>
            <person name="Berges H."/>
            <person name="Blanchet N."/>
            <person name="Boniface M.C."/>
            <person name="Brunel D."/>
            <person name="Catrice O."/>
            <person name="Chaidir N."/>
            <person name="Claudel C."/>
            <person name="Donnadieu C."/>
            <person name="Faraut T."/>
            <person name="Fievet G."/>
            <person name="Helmstetter N."/>
            <person name="King M."/>
            <person name="Knapp S.J."/>
            <person name="Lai Z."/>
            <person name="Le Paslier M.C."/>
            <person name="Lippi Y."/>
            <person name="Lorenzon L."/>
            <person name="Mandel J.R."/>
            <person name="Marage G."/>
            <person name="Marchand G."/>
            <person name="Marquand E."/>
            <person name="Bret-Mestries E."/>
            <person name="Morien E."/>
            <person name="Nambeesan S."/>
            <person name="Nguyen T."/>
            <person name="Pegot-Espagnet P."/>
            <person name="Pouilly N."/>
            <person name="Raftis F."/>
            <person name="Sallet E."/>
            <person name="Schiex T."/>
            <person name="Thomas J."/>
            <person name="Vandecasteele C."/>
            <person name="Vares D."/>
            <person name="Vear F."/>
            <person name="Vautrin S."/>
            <person name="Crespi M."/>
            <person name="Mangin B."/>
            <person name="Burke J.M."/>
            <person name="Salse J."/>
            <person name="Munos S."/>
            <person name="Vincourt P."/>
            <person name="Rieseberg L.H."/>
            <person name="Langlade N.B."/>
        </authorList>
    </citation>
    <scope>NUCLEOTIDE SEQUENCE</scope>
    <source>
        <tissue evidence="2">Leaves</tissue>
    </source>
</reference>